<dbReference type="GO" id="GO:0031902">
    <property type="term" value="C:late endosome membrane"/>
    <property type="evidence" value="ECO:0007669"/>
    <property type="project" value="InterPro"/>
</dbReference>
<evidence type="ECO:0000256" key="1">
    <source>
        <dbReference type="ARBA" id="ARBA00004308"/>
    </source>
</evidence>
<dbReference type="GO" id="GO:0043410">
    <property type="term" value="P:positive regulation of MAPK cascade"/>
    <property type="evidence" value="ECO:0007669"/>
    <property type="project" value="InterPro"/>
</dbReference>
<dbReference type="GO" id="GO:0016197">
    <property type="term" value="P:endosomal transport"/>
    <property type="evidence" value="ECO:0007669"/>
    <property type="project" value="InterPro"/>
</dbReference>
<gene>
    <name evidence="7" type="ORF">QBC35DRAFT_505429</name>
</gene>
<dbReference type="GO" id="GO:0032008">
    <property type="term" value="P:positive regulation of TOR signaling"/>
    <property type="evidence" value="ECO:0007669"/>
    <property type="project" value="InterPro"/>
</dbReference>
<evidence type="ECO:0000313" key="8">
    <source>
        <dbReference type="Proteomes" id="UP001302126"/>
    </source>
</evidence>
<dbReference type="Proteomes" id="UP001302126">
    <property type="component" value="Unassembled WGS sequence"/>
</dbReference>
<evidence type="ECO:0000256" key="5">
    <source>
        <dbReference type="ARBA" id="ARBA00023288"/>
    </source>
</evidence>
<keyword evidence="8" id="KW-1185">Reference proteome</keyword>
<keyword evidence="4" id="KW-0564">Palmitate</keyword>
<name>A0AAN6WMM7_9PEZI</name>
<dbReference type="GO" id="GO:0071230">
    <property type="term" value="P:cellular response to amino acid stimulus"/>
    <property type="evidence" value="ECO:0007669"/>
    <property type="project" value="InterPro"/>
</dbReference>
<dbReference type="GO" id="GO:0071986">
    <property type="term" value="C:Ragulator complex"/>
    <property type="evidence" value="ECO:0007669"/>
    <property type="project" value="InterPro"/>
</dbReference>
<evidence type="ECO:0000256" key="3">
    <source>
        <dbReference type="ARBA" id="ARBA00023136"/>
    </source>
</evidence>
<comment type="caution">
    <text evidence="7">The sequence shown here is derived from an EMBL/GenBank/DDBJ whole genome shotgun (WGS) entry which is preliminary data.</text>
</comment>
<keyword evidence="3" id="KW-0472">Membrane</keyword>
<evidence type="ECO:0000256" key="2">
    <source>
        <dbReference type="ARBA" id="ARBA00022707"/>
    </source>
</evidence>
<feature type="region of interest" description="Disordered" evidence="6">
    <location>
        <begin position="40"/>
        <end position="59"/>
    </location>
</feature>
<reference evidence="7" key="2">
    <citation type="submission" date="2023-05" db="EMBL/GenBank/DDBJ databases">
        <authorList>
            <consortium name="Lawrence Berkeley National Laboratory"/>
            <person name="Steindorff A."/>
            <person name="Hensen N."/>
            <person name="Bonometti L."/>
            <person name="Westerberg I."/>
            <person name="Brannstrom I.O."/>
            <person name="Guillou S."/>
            <person name="Cros-Aarteil S."/>
            <person name="Calhoun S."/>
            <person name="Haridas S."/>
            <person name="Kuo A."/>
            <person name="Mondo S."/>
            <person name="Pangilinan J."/>
            <person name="Riley R."/>
            <person name="Labutti K."/>
            <person name="Andreopoulos B."/>
            <person name="Lipzen A."/>
            <person name="Chen C."/>
            <person name="Yanf M."/>
            <person name="Daum C."/>
            <person name="Ng V."/>
            <person name="Clum A."/>
            <person name="Ohm R."/>
            <person name="Martin F."/>
            <person name="Silar P."/>
            <person name="Natvig D."/>
            <person name="Lalanne C."/>
            <person name="Gautier V."/>
            <person name="Ament-Velasquez S.L."/>
            <person name="Kruys A."/>
            <person name="Hutchinson M.I."/>
            <person name="Powell A.J."/>
            <person name="Barry K."/>
            <person name="Miller A.N."/>
            <person name="Grigoriev I.V."/>
            <person name="Debuchy R."/>
            <person name="Gladieux P."/>
            <person name="Thoren M.H."/>
            <person name="Johannesson H."/>
        </authorList>
    </citation>
    <scope>NUCLEOTIDE SEQUENCE</scope>
    <source>
        <strain evidence="7">PSN309</strain>
    </source>
</reference>
<dbReference type="InterPro" id="IPR028209">
    <property type="entry name" value="LAMTOR1/MEH1"/>
</dbReference>
<accession>A0AAN6WMM7</accession>
<evidence type="ECO:0000256" key="4">
    <source>
        <dbReference type="ARBA" id="ARBA00023139"/>
    </source>
</evidence>
<proteinExistence type="predicted"/>
<evidence type="ECO:0000256" key="6">
    <source>
        <dbReference type="SAM" id="MobiDB-lite"/>
    </source>
</evidence>
<organism evidence="7 8">
    <name type="scientific">Podospora australis</name>
    <dbReference type="NCBI Taxonomy" id="1536484"/>
    <lineage>
        <taxon>Eukaryota</taxon>
        <taxon>Fungi</taxon>
        <taxon>Dikarya</taxon>
        <taxon>Ascomycota</taxon>
        <taxon>Pezizomycotina</taxon>
        <taxon>Sordariomycetes</taxon>
        <taxon>Sordariomycetidae</taxon>
        <taxon>Sordariales</taxon>
        <taxon>Podosporaceae</taxon>
        <taxon>Podospora</taxon>
    </lineage>
</organism>
<evidence type="ECO:0008006" key="9">
    <source>
        <dbReference type="Google" id="ProtNLM"/>
    </source>
</evidence>
<dbReference type="EMBL" id="MU864479">
    <property type="protein sequence ID" value="KAK4184649.1"/>
    <property type="molecule type" value="Genomic_DNA"/>
</dbReference>
<dbReference type="AlphaFoldDB" id="A0AAN6WMM7"/>
<dbReference type="SMART" id="SM01262">
    <property type="entry name" value="LAMTOR"/>
    <property type="match status" value="1"/>
</dbReference>
<comment type="subcellular location">
    <subcellularLocation>
        <location evidence="1">Endomembrane system</location>
    </subcellularLocation>
</comment>
<dbReference type="GO" id="GO:0001919">
    <property type="term" value="P:regulation of receptor recycling"/>
    <property type="evidence" value="ECO:0007669"/>
    <property type="project" value="InterPro"/>
</dbReference>
<evidence type="ECO:0000313" key="7">
    <source>
        <dbReference type="EMBL" id="KAK4184649.1"/>
    </source>
</evidence>
<keyword evidence="5" id="KW-0449">Lipoprotein</keyword>
<reference evidence="7" key="1">
    <citation type="journal article" date="2023" name="Mol. Phylogenet. Evol.">
        <title>Genome-scale phylogeny and comparative genomics of the fungal order Sordariales.</title>
        <authorList>
            <person name="Hensen N."/>
            <person name="Bonometti L."/>
            <person name="Westerberg I."/>
            <person name="Brannstrom I.O."/>
            <person name="Guillou S."/>
            <person name="Cros-Aarteil S."/>
            <person name="Calhoun S."/>
            <person name="Haridas S."/>
            <person name="Kuo A."/>
            <person name="Mondo S."/>
            <person name="Pangilinan J."/>
            <person name="Riley R."/>
            <person name="LaButti K."/>
            <person name="Andreopoulos B."/>
            <person name="Lipzen A."/>
            <person name="Chen C."/>
            <person name="Yan M."/>
            <person name="Daum C."/>
            <person name="Ng V."/>
            <person name="Clum A."/>
            <person name="Steindorff A."/>
            <person name="Ohm R.A."/>
            <person name="Martin F."/>
            <person name="Silar P."/>
            <person name="Natvig D.O."/>
            <person name="Lalanne C."/>
            <person name="Gautier V."/>
            <person name="Ament-Velasquez S.L."/>
            <person name="Kruys A."/>
            <person name="Hutchinson M.I."/>
            <person name="Powell A.J."/>
            <person name="Barry K."/>
            <person name="Miller A.N."/>
            <person name="Grigoriev I.V."/>
            <person name="Debuchy R."/>
            <person name="Gladieux P."/>
            <person name="Hiltunen Thoren M."/>
            <person name="Johannesson H."/>
        </authorList>
    </citation>
    <scope>NUCLEOTIDE SEQUENCE</scope>
    <source>
        <strain evidence="7">PSN309</strain>
    </source>
</reference>
<dbReference type="GO" id="GO:0045121">
    <property type="term" value="C:membrane raft"/>
    <property type="evidence" value="ECO:0007669"/>
    <property type="project" value="InterPro"/>
</dbReference>
<sequence>MGICASCLGRRRLDDYDTPQNDEAQRLFGVSDEFQYGSFEQQQEQQQMVAQEDPAEEERDNQVINKLVERTSQHMVDIYDIVPNIEPTPGQASSPDSLYSAPVQASHAYAAQDTRYHRLLSKLSSYDDLDTVAKVDWGTQDDDPIEMQQGVVPIKLESGQALVGNFADAADAMG</sequence>
<protein>
    <recommendedName>
        <fullName evidence="9">Late endosomal/lysosomal adaptor and MAPK and MTOR activator-domain-containing protein</fullName>
    </recommendedName>
</protein>
<keyword evidence="2" id="KW-0519">Myristate</keyword>